<name>A0AC58TVJ2_TOBAC</name>
<dbReference type="Proteomes" id="UP000790787">
    <property type="component" value="Chromosome 22"/>
</dbReference>
<evidence type="ECO:0000313" key="1">
    <source>
        <dbReference type="Proteomes" id="UP000790787"/>
    </source>
</evidence>
<proteinExistence type="predicted"/>
<reference evidence="2" key="2">
    <citation type="submission" date="2025-08" db="UniProtKB">
        <authorList>
            <consortium name="RefSeq"/>
        </authorList>
    </citation>
    <scope>IDENTIFICATION</scope>
    <source>
        <tissue evidence="2">Leaf</tissue>
    </source>
</reference>
<keyword evidence="1" id="KW-1185">Reference proteome</keyword>
<organism evidence="1 2">
    <name type="scientific">Nicotiana tabacum</name>
    <name type="common">Common tobacco</name>
    <dbReference type="NCBI Taxonomy" id="4097"/>
    <lineage>
        <taxon>Eukaryota</taxon>
        <taxon>Viridiplantae</taxon>
        <taxon>Streptophyta</taxon>
        <taxon>Embryophyta</taxon>
        <taxon>Tracheophyta</taxon>
        <taxon>Spermatophyta</taxon>
        <taxon>Magnoliopsida</taxon>
        <taxon>eudicotyledons</taxon>
        <taxon>Gunneridae</taxon>
        <taxon>Pentapetalae</taxon>
        <taxon>asterids</taxon>
        <taxon>lamiids</taxon>
        <taxon>Solanales</taxon>
        <taxon>Solanaceae</taxon>
        <taxon>Nicotianoideae</taxon>
        <taxon>Nicotianeae</taxon>
        <taxon>Nicotiana</taxon>
    </lineage>
</organism>
<evidence type="ECO:0000313" key="2">
    <source>
        <dbReference type="RefSeq" id="XP_075101250.1"/>
    </source>
</evidence>
<accession>A0AC58TVJ2</accession>
<reference evidence="1" key="1">
    <citation type="journal article" date="2014" name="Nat. Commun.">
        <title>The tobacco genome sequence and its comparison with those of tomato and potato.</title>
        <authorList>
            <person name="Sierro N."/>
            <person name="Battey J.N."/>
            <person name="Ouadi S."/>
            <person name="Bakaher N."/>
            <person name="Bovet L."/>
            <person name="Willig A."/>
            <person name="Goepfert S."/>
            <person name="Peitsch M.C."/>
            <person name="Ivanov N.V."/>
        </authorList>
    </citation>
    <scope>NUCLEOTIDE SEQUENCE [LARGE SCALE GENOMIC DNA]</scope>
</reference>
<gene>
    <name evidence="2" type="primary">LOC107783065</name>
</gene>
<protein>
    <submittedName>
        <fullName evidence="2">Protein HESO1 isoform X1</fullName>
    </submittedName>
</protein>
<sequence>MDKTYFLTKKKFKKEIFLNSPKPIVIPSSSQPHGFTSKTPQLTDGQRPNYCLKLKLWINDRVKVGLIFNTMVLSLEVLREKAQQREQKQRNKYATLEQLSAFEELLYEVYVDLRPKPSDYDVRRDLVRIFNEIAKEIYDYSADAPVIEVFGSFSMDLFCANSDLDLSVNFTSRKVNTTREKKIQTLRKFAKFFYLLQRNGFVYGVYAVTTARVPVLKVVDQGTEIECDISVENWDGISKSKMIYMIGAIDERFRKLSFLMKAWAKAQNINSAKDQTLNSLSIILLVAFHLQTRNPPILPPFSALFRDGNEPVAVERSLCKFTNYGINNKESVAELLVSLLNKLLSVEKLWSRGLCASTFQGSWISKTWGSRVGHINVEDFADRSQNVARAVGEEEVKRIYSCIQLSVQHIFDFSNKKIGGNSLREFLFGRDAASRLDSGDTVRNIAKNIQACASGKKEVQSVERSICNKKTVHVDAIMTKSMSSVESPGWIPQGKRKLLGPTDSSLTKRSQTDDCLGGTSSGLSGRQPGKGLSRQEQPMPHYLTNRWEPVVNPGMMSREGMHNKLPPVSFEPAHGKIILAEPFGEVHGREIIRHPNVIAPAVPHSSPLIGSQMSYEPFRFPLGYSNSGCDSMHSSAYFLPPDPRRF</sequence>
<dbReference type="RefSeq" id="XP_075101250.1">
    <property type="nucleotide sequence ID" value="XM_075245149.1"/>
</dbReference>